<feature type="region of interest" description="Disordered" evidence="1">
    <location>
        <begin position="17"/>
        <end position="94"/>
    </location>
</feature>
<keyword evidence="3" id="KW-1185">Reference proteome</keyword>
<name>A0AAP0BCH3_9ASPA</name>
<accession>A0AAP0BCH3</accession>
<feature type="compositionally biased region" description="Low complexity" evidence="1">
    <location>
        <begin position="66"/>
        <end position="85"/>
    </location>
</feature>
<feature type="compositionally biased region" description="Polar residues" evidence="1">
    <location>
        <begin position="19"/>
        <end position="29"/>
    </location>
</feature>
<protein>
    <submittedName>
        <fullName evidence="2">Uncharacterized protein</fullName>
    </submittedName>
</protein>
<evidence type="ECO:0000313" key="3">
    <source>
        <dbReference type="Proteomes" id="UP001418222"/>
    </source>
</evidence>
<evidence type="ECO:0000256" key="1">
    <source>
        <dbReference type="SAM" id="MobiDB-lite"/>
    </source>
</evidence>
<dbReference type="EMBL" id="JBBWWQ010000011">
    <property type="protein sequence ID" value="KAK8935245.1"/>
    <property type="molecule type" value="Genomic_DNA"/>
</dbReference>
<gene>
    <name evidence="2" type="ORF">KSP39_PZI014154</name>
</gene>
<comment type="caution">
    <text evidence="2">The sequence shown here is derived from an EMBL/GenBank/DDBJ whole genome shotgun (WGS) entry which is preliminary data.</text>
</comment>
<feature type="compositionally biased region" description="Basic residues" evidence="1">
    <location>
        <begin position="37"/>
        <end position="50"/>
    </location>
</feature>
<dbReference type="AlphaFoldDB" id="A0AAP0BCH3"/>
<organism evidence="2 3">
    <name type="scientific">Platanthera zijinensis</name>
    <dbReference type="NCBI Taxonomy" id="2320716"/>
    <lineage>
        <taxon>Eukaryota</taxon>
        <taxon>Viridiplantae</taxon>
        <taxon>Streptophyta</taxon>
        <taxon>Embryophyta</taxon>
        <taxon>Tracheophyta</taxon>
        <taxon>Spermatophyta</taxon>
        <taxon>Magnoliopsida</taxon>
        <taxon>Liliopsida</taxon>
        <taxon>Asparagales</taxon>
        <taxon>Orchidaceae</taxon>
        <taxon>Orchidoideae</taxon>
        <taxon>Orchideae</taxon>
        <taxon>Orchidinae</taxon>
        <taxon>Platanthera</taxon>
    </lineage>
</organism>
<proteinExistence type="predicted"/>
<sequence length="94" mass="10168">MALALRRNLEPYLCAFSWPSKQGQNEENITPTPAAPTHHRRTPPATHRRYSTPPHATTTAARNPLHAATAAHPQPHHAATAPHHALSVGALSNL</sequence>
<reference evidence="2 3" key="1">
    <citation type="journal article" date="2022" name="Nat. Plants">
        <title>Genomes of leafy and leafless Platanthera orchids illuminate the evolution of mycoheterotrophy.</title>
        <authorList>
            <person name="Li M.H."/>
            <person name="Liu K.W."/>
            <person name="Li Z."/>
            <person name="Lu H.C."/>
            <person name="Ye Q.L."/>
            <person name="Zhang D."/>
            <person name="Wang J.Y."/>
            <person name="Li Y.F."/>
            <person name="Zhong Z.M."/>
            <person name="Liu X."/>
            <person name="Yu X."/>
            <person name="Liu D.K."/>
            <person name="Tu X.D."/>
            <person name="Liu B."/>
            <person name="Hao Y."/>
            <person name="Liao X.Y."/>
            <person name="Jiang Y.T."/>
            <person name="Sun W.H."/>
            <person name="Chen J."/>
            <person name="Chen Y.Q."/>
            <person name="Ai Y."/>
            <person name="Zhai J.W."/>
            <person name="Wu S.S."/>
            <person name="Zhou Z."/>
            <person name="Hsiao Y.Y."/>
            <person name="Wu W.L."/>
            <person name="Chen Y.Y."/>
            <person name="Lin Y.F."/>
            <person name="Hsu J.L."/>
            <person name="Li C.Y."/>
            <person name="Wang Z.W."/>
            <person name="Zhao X."/>
            <person name="Zhong W.Y."/>
            <person name="Ma X.K."/>
            <person name="Ma L."/>
            <person name="Huang J."/>
            <person name="Chen G.Z."/>
            <person name="Huang M.Z."/>
            <person name="Huang L."/>
            <person name="Peng D.H."/>
            <person name="Luo Y.B."/>
            <person name="Zou S.Q."/>
            <person name="Chen S.P."/>
            <person name="Lan S."/>
            <person name="Tsai W.C."/>
            <person name="Van de Peer Y."/>
            <person name="Liu Z.J."/>
        </authorList>
    </citation>
    <scope>NUCLEOTIDE SEQUENCE [LARGE SCALE GENOMIC DNA]</scope>
    <source>
        <strain evidence="2">Lor287</strain>
    </source>
</reference>
<dbReference type="Proteomes" id="UP001418222">
    <property type="component" value="Unassembled WGS sequence"/>
</dbReference>
<evidence type="ECO:0000313" key="2">
    <source>
        <dbReference type="EMBL" id="KAK8935245.1"/>
    </source>
</evidence>